<dbReference type="Proteomes" id="UP001239111">
    <property type="component" value="Chromosome 1"/>
</dbReference>
<reference evidence="1" key="1">
    <citation type="submission" date="2023-04" db="EMBL/GenBank/DDBJ databases">
        <title>A chromosome-level genome assembly of the parasitoid wasp Eretmocerus hayati.</title>
        <authorList>
            <person name="Zhong Y."/>
            <person name="Liu S."/>
            <person name="Liu Y."/>
        </authorList>
    </citation>
    <scope>NUCLEOTIDE SEQUENCE</scope>
    <source>
        <strain evidence="1">ZJU_SS_LIU_2023</strain>
    </source>
</reference>
<dbReference type="EMBL" id="CM056741">
    <property type="protein sequence ID" value="KAJ8688169.1"/>
    <property type="molecule type" value="Genomic_DNA"/>
</dbReference>
<evidence type="ECO:0000313" key="2">
    <source>
        <dbReference type="Proteomes" id="UP001239111"/>
    </source>
</evidence>
<keyword evidence="2" id="KW-1185">Reference proteome</keyword>
<protein>
    <submittedName>
        <fullName evidence="1">Uncharacterized protein</fullName>
    </submittedName>
</protein>
<name>A0ACC2PY18_9HYME</name>
<gene>
    <name evidence="1" type="ORF">QAD02_023964</name>
</gene>
<comment type="caution">
    <text evidence="1">The sequence shown here is derived from an EMBL/GenBank/DDBJ whole genome shotgun (WGS) entry which is preliminary data.</text>
</comment>
<proteinExistence type="predicted"/>
<organism evidence="1 2">
    <name type="scientific">Eretmocerus hayati</name>
    <dbReference type="NCBI Taxonomy" id="131215"/>
    <lineage>
        <taxon>Eukaryota</taxon>
        <taxon>Metazoa</taxon>
        <taxon>Ecdysozoa</taxon>
        <taxon>Arthropoda</taxon>
        <taxon>Hexapoda</taxon>
        <taxon>Insecta</taxon>
        <taxon>Pterygota</taxon>
        <taxon>Neoptera</taxon>
        <taxon>Endopterygota</taxon>
        <taxon>Hymenoptera</taxon>
        <taxon>Apocrita</taxon>
        <taxon>Proctotrupomorpha</taxon>
        <taxon>Chalcidoidea</taxon>
        <taxon>Aphelinidae</taxon>
        <taxon>Aphelininae</taxon>
        <taxon>Eretmocerus</taxon>
    </lineage>
</organism>
<sequence length="142" mass="15883">MQQNEDERDHQTRTIRTGTNIDTREEIAKIRYPDLENLRYQADNNCPDLENPFWEDIKNFSCKRSFEGWLLELSSQSASTSALPPGQTPLDSLGAPGIGMASRVPKCSLPLDALVVSRPGPSKYTPASYIFLYPPGGALRWP</sequence>
<accession>A0ACC2PY18</accession>
<evidence type="ECO:0000313" key="1">
    <source>
        <dbReference type="EMBL" id="KAJ8688169.1"/>
    </source>
</evidence>